<dbReference type="InterPro" id="IPR036291">
    <property type="entry name" value="NAD(P)-bd_dom_sf"/>
</dbReference>
<dbReference type="CDD" id="cd05233">
    <property type="entry name" value="SDR_c"/>
    <property type="match status" value="1"/>
</dbReference>
<sequence>MNNIGLVTGASSGIGRALAHEHARRGRDLILVARGEDELNTLAESLRQKFSVDVLVMAKDLTETASRQELFEAVEADGLTVEYLFNNAGFGGAGQFVEQEWSLLSGMMELNMRAVAELMHLFLPGMVARGKGKVLNTSSTAGFMPGPMQAVYFATKAFVNSLSKGVASELQGSGVTVTALCPGAVDTGFADTAGLSDSKLFESAATPQATAAQGYTAMEAGRLEVITEIGLAVAIKGFIPFVPERLAMAAIKKIQS</sequence>
<proteinExistence type="inferred from homology"/>
<evidence type="ECO:0000313" key="5">
    <source>
        <dbReference type="Proteomes" id="UP000837803"/>
    </source>
</evidence>
<dbReference type="RefSeq" id="WP_238750463.1">
    <property type="nucleotide sequence ID" value="NZ_CAKLPZ010000001.1"/>
</dbReference>
<dbReference type="GO" id="GO:0016491">
    <property type="term" value="F:oxidoreductase activity"/>
    <property type="evidence" value="ECO:0007669"/>
    <property type="project" value="UniProtKB-KW"/>
</dbReference>
<dbReference type="PRINTS" id="PR00081">
    <property type="entry name" value="GDHRDH"/>
</dbReference>
<dbReference type="PIRSF" id="PIRSF000126">
    <property type="entry name" value="11-beta-HSD1"/>
    <property type="match status" value="1"/>
</dbReference>
<reference evidence="4" key="1">
    <citation type="submission" date="2021-12" db="EMBL/GenBank/DDBJ databases">
        <authorList>
            <person name="Rodrigo-Torres L."/>
            <person name="Arahal R. D."/>
            <person name="Lucena T."/>
        </authorList>
    </citation>
    <scope>NUCLEOTIDE SEQUENCE</scope>
    <source>
        <strain evidence="4">CECT 8419</strain>
    </source>
</reference>
<dbReference type="EMBL" id="CAKLPZ010000001">
    <property type="protein sequence ID" value="CAH1000412.1"/>
    <property type="molecule type" value="Genomic_DNA"/>
</dbReference>
<comment type="caution">
    <text evidence="4">The sequence shown here is derived from an EMBL/GenBank/DDBJ whole genome shotgun (WGS) entry which is preliminary data.</text>
</comment>
<keyword evidence="5" id="KW-1185">Reference proteome</keyword>
<dbReference type="Pfam" id="PF00106">
    <property type="entry name" value="adh_short"/>
    <property type="match status" value="1"/>
</dbReference>
<dbReference type="InterPro" id="IPR002347">
    <property type="entry name" value="SDR_fam"/>
</dbReference>
<evidence type="ECO:0000256" key="3">
    <source>
        <dbReference type="RuleBase" id="RU000363"/>
    </source>
</evidence>
<organism evidence="4 5">
    <name type="scientific">Neolewinella maritima</name>
    <dbReference type="NCBI Taxonomy" id="1383882"/>
    <lineage>
        <taxon>Bacteria</taxon>
        <taxon>Pseudomonadati</taxon>
        <taxon>Bacteroidota</taxon>
        <taxon>Saprospiria</taxon>
        <taxon>Saprospirales</taxon>
        <taxon>Lewinellaceae</taxon>
        <taxon>Neolewinella</taxon>
    </lineage>
</organism>
<comment type="similarity">
    <text evidence="1 3">Belongs to the short-chain dehydrogenases/reductases (SDR) family.</text>
</comment>
<accession>A0ABN8F631</accession>
<evidence type="ECO:0000313" key="4">
    <source>
        <dbReference type="EMBL" id="CAH1000412.1"/>
    </source>
</evidence>
<protein>
    <submittedName>
        <fullName evidence="4">Oxidoreductase</fullName>
        <ecNumber evidence="4">1.-.-.-</ecNumber>
    </submittedName>
</protein>
<gene>
    <name evidence="4" type="ORF">LEM8419_01565</name>
</gene>
<dbReference type="PRINTS" id="PR00080">
    <property type="entry name" value="SDRFAMILY"/>
</dbReference>
<dbReference type="Proteomes" id="UP000837803">
    <property type="component" value="Unassembled WGS sequence"/>
</dbReference>
<dbReference type="PANTHER" id="PTHR44196:SF2">
    <property type="entry name" value="SHORT-CHAIN DEHYDROGENASE-RELATED"/>
    <property type="match status" value="1"/>
</dbReference>
<keyword evidence="2 4" id="KW-0560">Oxidoreductase</keyword>
<dbReference type="SUPFAM" id="SSF51735">
    <property type="entry name" value="NAD(P)-binding Rossmann-fold domains"/>
    <property type="match status" value="1"/>
</dbReference>
<name>A0ABN8F631_9BACT</name>
<dbReference type="PANTHER" id="PTHR44196">
    <property type="entry name" value="DEHYDROGENASE/REDUCTASE SDR FAMILY MEMBER 7B"/>
    <property type="match status" value="1"/>
</dbReference>
<dbReference type="EC" id="1.-.-.-" evidence="4"/>
<evidence type="ECO:0000256" key="2">
    <source>
        <dbReference type="ARBA" id="ARBA00023002"/>
    </source>
</evidence>
<evidence type="ECO:0000256" key="1">
    <source>
        <dbReference type="ARBA" id="ARBA00006484"/>
    </source>
</evidence>
<dbReference type="Gene3D" id="3.40.50.720">
    <property type="entry name" value="NAD(P)-binding Rossmann-like Domain"/>
    <property type="match status" value="1"/>
</dbReference>